<dbReference type="Gene3D" id="3.20.20.10">
    <property type="entry name" value="Alanine racemase"/>
    <property type="match status" value="1"/>
</dbReference>
<keyword evidence="5" id="KW-1185">Reference proteome</keyword>
<dbReference type="InterPro" id="IPR029066">
    <property type="entry name" value="PLP-binding_barrel"/>
</dbReference>
<dbReference type="InterPro" id="IPR026956">
    <property type="entry name" value="D-ser_dehydrat-like_dom"/>
</dbReference>
<dbReference type="HOGENOM" id="CLU_031639_2_1_0"/>
<evidence type="ECO:0000313" key="4">
    <source>
        <dbReference type="EMBL" id="EFS22206.1"/>
    </source>
</evidence>
<comment type="similarity">
    <text evidence="1">Belongs to the DSD1 family.</text>
</comment>
<dbReference type="GO" id="GO:0008721">
    <property type="term" value="F:D-serine ammonia-lyase activity"/>
    <property type="evidence" value="ECO:0007669"/>
    <property type="project" value="TreeGrafter"/>
</dbReference>
<dbReference type="SUPFAM" id="SSF51419">
    <property type="entry name" value="PLP-binding barrel"/>
    <property type="match status" value="1"/>
</dbReference>
<accession>E5BI83</accession>
<dbReference type="OrthoDB" id="9788869at2"/>
<dbReference type="Proteomes" id="UP000002975">
    <property type="component" value="Unassembled WGS sequence"/>
</dbReference>
<dbReference type="RefSeq" id="WP_008802239.1">
    <property type="nucleotide sequence ID" value="NZ_GG657974.1"/>
</dbReference>
<dbReference type="AlphaFoldDB" id="E5BI83"/>
<dbReference type="PANTHER" id="PTHR28004">
    <property type="entry name" value="ZGC:162816-RELATED"/>
    <property type="match status" value="1"/>
</dbReference>
<evidence type="ECO:0000256" key="2">
    <source>
        <dbReference type="ARBA" id="ARBA00023239"/>
    </source>
</evidence>
<reference evidence="4 5" key="1">
    <citation type="submission" date="2009-02" db="EMBL/GenBank/DDBJ databases">
        <title>The Genome Sequence of Fusobacterium sp. 3_1_5R.</title>
        <authorList>
            <consortium name="The Broad Institute Genome Sequencing Platform"/>
            <person name="Ward D."/>
            <person name="Young S.K."/>
            <person name="Kodira C.D."/>
            <person name="Zeng Q."/>
            <person name="Koehrsen M."/>
            <person name="Alvarado L."/>
            <person name="Berlin A."/>
            <person name="Borenstein D."/>
            <person name="Chen Z."/>
            <person name="Engels R."/>
            <person name="Freedman E."/>
            <person name="Gellesch M."/>
            <person name="Goldberg J."/>
            <person name="Griggs A."/>
            <person name="Gujja S."/>
            <person name="Heiman D."/>
            <person name="Hepburn T."/>
            <person name="Howarth C."/>
            <person name="Jen D."/>
            <person name="Larson L."/>
            <person name="Lewis B."/>
            <person name="Mehta T."/>
            <person name="Park D."/>
            <person name="Pearson M."/>
            <person name="Roberts A."/>
            <person name="Saif S."/>
            <person name="Shea T."/>
            <person name="Shenoy N."/>
            <person name="Sisk P."/>
            <person name="Stolte C."/>
            <person name="Sykes S."/>
            <person name="Walk T."/>
            <person name="White J."/>
            <person name="Yandava C."/>
            <person name="Allen-Vercoe E."/>
            <person name="Strauss J."/>
            <person name="Ambrose C."/>
            <person name="Lander E."/>
            <person name="Nusbaum C."/>
            <person name="Galagan J."/>
            <person name="Birren B."/>
        </authorList>
    </citation>
    <scope>NUCLEOTIDE SEQUENCE [LARGE SCALE GENOMIC DNA]</scope>
    <source>
        <strain evidence="4 5">3_1_5R</strain>
    </source>
</reference>
<evidence type="ECO:0000313" key="5">
    <source>
        <dbReference type="Proteomes" id="UP000002975"/>
    </source>
</evidence>
<dbReference type="Pfam" id="PF01168">
    <property type="entry name" value="Ala_racemase_N"/>
    <property type="match status" value="1"/>
</dbReference>
<organism evidence="4 5">
    <name type="scientific">Fusobacterium gonidiaformans 3-1-5R</name>
    <dbReference type="NCBI Taxonomy" id="469605"/>
    <lineage>
        <taxon>Bacteria</taxon>
        <taxon>Fusobacteriati</taxon>
        <taxon>Fusobacteriota</taxon>
        <taxon>Fusobacteriia</taxon>
        <taxon>Fusobacteriales</taxon>
        <taxon>Fusobacteriaceae</taxon>
        <taxon>Fusobacterium</taxon>
    </lineage>
</organism>
<dbReference type="EMBL" id="GG657974">
    <property type="protein sequence ID" value="EFS22206.1"/>
    <property type="molecule type" value="Genomic_DNA"/>
</dbReference>
<feature type="domain" description="D-serine dehydratase-like" evidence="3">
    <location>
        <begin position="253"/>
        <end position="349"/>
    </location>
</feature>
<dbReference type="InterPro" id="IPR042208">
    <property type="entry name" value="D-ser_dehydrat-like_sf"/>
</dbReference>
<evidence type="ECO:0000256" key="1">
    <source>
        <dbReference type="ARBA" id="ARBA00005323"/>
    </source>
</evidence>
<dbReference type="PANTHER" id="PTHR28004:SF2">
    <property type="entry name" value="D-SERINE DEHYDRATASE"/>
    <property type="match status" value="1"/>
</dbReference>
<dbReference type="GO" id="GO:0036088">
    <property type="term" value="P:D-serine catabolic process"/>
    <property type="evidence" value="ECO:0007669"/>
    <property type="project" value="TreeGrafter"/>
</dbReference>
<sequence>MRKEDLKTPTILLNIGVLKDNIHRYQKLCNQYGKELWPMIKTHKSKGILEIQIEEGASGALCGTLEEAEMCQKMGVKKIMYAYPVSTKENIQRVIELASKSYFIIRLDNEEGAKKINEMAIKEDVIINYTIIVDSGLHRFGVSVDNILGFAEKLKQFQNLKFVGISSHPGHVYSSTCSKDIEKYVEDECDTLHKAKSILEEAGYSIKYVTTGSTPTFDEAVKHPEINVYHPGNYVFLDSIQLSIGKAKKENCALTVYSSIISHPQEDLFICDAGAKCLGLDQGAHGNNSIIGYGTIIDHPELVIVSLSEEVGKIKVTGQTDLKVGDKIEIIPNHSCSSANLCSYYTVVKNGQVTDSISVDVRGNSFTRT</sequence>
<dbReference type="Gene3D" id="2.40.37.20">
    <property type="entry name" value="D-serine dehydratase-like domain"/>
    <property type="match status" value="1"/>
</dbReference>
<proteinExistence type="inferred from homology"/>
<dbReference type="InterPro" id="IPR051466">
    <property type="entry name" value="D-amino_acid_metab_enzyme"/>
</dbReference>
<dbReference type="Pfam" id="PF14031">
    <property type="entry name" value="D-ser_dehydrat"/>
    <property type="match status" value="1"/>
</dbReference>
<dbReference type="InterPro" id="IPR001608">
    <property type="entry name" value="Ala_racemase_N"/>
</dbReference>
<evidence type="ECO:0000259" key="3">
    <source>
        <dbReference type="SMART" id="SM01119"/>
    </source>
</evidence>
<protein>
    <submittedName>
        <fullName evidence="4">Alanine racemase domain protein</fullName>
    </submittedName>
</protein>
<keyword evidence="2" id="KW-0456">Lyase</keyword>
<dbReference type="SMART" id="SM01119">
    <property type="entry name" value="D-ser_dehydrat"/>
    <property type="match status" value="1"/>
</dbReference>
<name>E5BI83_9FUSO</name>
<dbReference type="BioCyc" id="FSP469605-HMP:GTSP-1747-MONOMER"/>
<gene>
    <name evidence="4" type="ORF">FSBG_01703</name>
</gene>